<dbReference type="InterPro" id="IPR025337">
    <property type="entry name" value="Questin_oxidase-like"/>
</dbReference>
<gene>
    <name evidence="3" type="ORF">FFLO_01572</name>
</gene>
<sequence length="530" mass="58820">MPQTTQAVLRFGDEYQAYLDKEYPLTDRPGFAVSTVRPSQVLQFPGVTFESTMMVRRLMEENDRRFNIFGRPSFAHNHLPHHILTSYSLGASPKHLQATFEANVKAMAPLPAPNMEGDESDQKGKETKESAVGSDAKELIINQDNWHDTKLLGVKDHYPAYLLFFHKEIERIGGMETLEKYFFSSAANSGGKQNKKGPRMFTRLFSGAFHPWIHLGFALEFRDQVTLAEAFAQAAIHAGEELGCAFPDNWPTVPSAKSHARRRSSQTIDTDASFIDPRRTQVSASNMTGMMGNLHSNTTPLTFSTSVTTGYRNLAHVSLLEIYAELCESKDIEIPAYDPDMSINERLAAVVKGDQGEKIRKIADKWGLTEGELVKAGEADGWARRVEELHILCTLLAVGTGRAGKETRVDFFLMHCLTSSIFLSSVLVHLTPPHRLVILKSYLTVVLVTALSRGRPRIDPEIVLAHTAFPSPRKVAKSNDAPGKDVEGLDEETETIGKLEDSTYGNFWTGVVDNALHAHGMSHGRKRIAG</sequence>
<dbReference type="GO" id="GO:0016491">
    <property type="term" value="F:oxidoreductase activity"/>
    <property type="evidence" value="ECO:0007669"/>
    <property type="project" value="UniProtKB-KW"/>
</dbReference>
<feature type="region of interest" description="Disordered" evidence="2">
    <location>
        <begin position="111"/>
        <end position="132"/>
    </location>
</feature>
<dbReference type="Pfam" id="PF14027">
    <property type="entry name" value="Questin_oxidase"/>
    <property type="match status" value="1"/>
</dbReference>
<dbReference type="AlphaFoldDB" id="A0A8K0NSK2"/>
<name>A0A8K0NSK2_9TREE</name>
<feature type="compositionally biased region" description="Basic and acidic residues" evidence="2">
    <location>
        <begin position="120"/>
        <end position="129"/>
    </location>
</feature>
<comment type="caution">
    <text evidence="3">The sequence shown here is derived from an EMBL/GenBank/DDBJ whole genome shotgun (WGS) entry which is preliminary data.</text>
</comment>
<organism evidence="3 4">
    <name type="scientific">Filobasidium floriforme</name>
    <dbReference type="NCBI Taxonomy" id="5210"/>
    <lineage>
        <taxon>Eukaryota</taxon>
        <taxon>Fungi</taxon>
        <taxon>Dikarya</taxon>
        <taxon>Basidiomycota</taxon>
        <taxon>Agaricomycotina</taxon>
        <taxon>Tremellomycetes</taxon>
        <taxon>Filobasidiales</taxon>
        <taxon>Filobasidiaceae</taxon>
        <taxon>Filobasidium</taxon>
    </lineage>
</organism>
<evidence type="ECO:0000256" key="1">
    <source>
        <dbReference type="ARBA" id="ARBA00023002"/>
    </source>
</evidence>
<protein>
    <submittedName>
        <fullName evidence="3">Uncharacterized protein</fullName>
    </submittedName>
</protein>
<evidence type="ECO:0000313" key="4">
    <source>
        <dbReference type="Proteomes" id="UP000812966"/>
    </source>
</evidence>
<accession>A0A8K0NSK2</accession>
<proteinExistence type="predicted"/>
<evidence type="ECO:0000313" key="3">
    <source>
        <dbReference type="EMBL" id="KAG7563014.1"/>
    </source>
</evidence>
<reference evidence="3" key="1">
    <citation type="submission" date="2020-04" db="EMBL/GenBank/DDBJ databases">
        <title>Analysis of mating type loci in Filobasidium floriforme.</title>
        <authorList>
            <person name="Nowrousian M."/>
        </authorList>
    </citation>
    <scope>NUCLEOTIDE SEQUENCE</scope>
    <source>
        <strain evidence="3">CBS 6242</strain>
    </source>
</reference>
<dbReference type="PANTHER" id="PTHR35870">
    <property type="entry name" value="PROTEIN, PUTATIVE (AFU_ORTHOLOGUE AFUA_5G03330)-RELATED"/>
    <property type="match status" value="1"/>
</dbReference>
<dbReference type="Proteomes" id="UP000812966">
    <property type="component" value="Unassembled WGS sequence"/>
</dbReference>
<dbReference type="PANTHER" id="PTHR35870:SF1">
    <property type="entry name" value="PROTEIN, PUTATIVE (AFU_ORTHOLOGUE AFUA_5G03330)-RELATED"/>
    <property type="match status" value="1"/>
</dbReference>
<keyword evidence="4" id="KW-1185">Reference proteome</keyword>
<evidence type="ECO:0000256" key="2">
    <source>
        <dbReference type="SAM" id="MobiDB-lite"/>
    </source>
</evidence>
<dbReference type="OrthoDB" id="10004862at2759"/>
<keyword evidence="1" id="KW-0560">Oxidoreductase</keyword>
<dbReference type="EMBL" id="JABELV010000022">
    <property type="protein sequence ID" value="KAG7563014.1"/>
    <property type="molecule type" value="Genomic_DNA"/>
</dbReference>